<comment type="caution">
    <text evidence="1">The sequence shown here is derived from an EMBL/GenBank/DDBJ whole genome shotgun (WGS) entry which is preliminary data.</text>
</comment>
<organism evidence="1">
    <name type="scientific">Candidatus Methanomethylicus mesodigestus</name>
    <dbReference type="NCBI Taxonomy" id="1867258"/>
    <lineage>
        <taxon>Archaea</taxon>
        <taxon>Thermoproteota</taxon>
        <taxon>Methanosuratincolia</taxon>
        <taxon>Candidatus Methanomethylicales</taxon>
        <taxon>Candidatus Methanomethylicaceae</taxon>
        <taxon>Candidatus Methanomethylicus</taxon>
    </lineage>
</organism>
<reference evidence="1" key="1">
    <citation type="journal article" date="2020" name="mSystems">
        <title>Genome- and Community-Level Interaction Insights into Carbon Utilization and Element Cycling Functions of Hydrothermarchaeota in Hydrothermal Sediment.</title>
        <authorList>
            <person name="Zhou Z."/>
            <person name="Liu Y."/>
            <person name="Xu W."/>
            <person name="Pan J."/>
            <person name="Luo Z.H."/>
            <person name="Li M."/>
        </authorList>
    </citation>
    <scope>NUCLEOTIDE SEQUENCE [LARGE SCALE GENOMIC DNA]</scope>
    <source>
        <strain evidence="1">SpSt-468</strain>
    </source>
</reference>
<gene>
    <name evidence="1" type="ORF">ENS19_04030</name>
</gene>
<sequence length="174" mass="19472">MRASEQVSIKGNIEIDDPYLKIAEMVLNDIKDRGGYVEYPQIESWALERGIGKYTLRTVVNDLIGQGKLKAPDGFFDDGEEIEPPVPKAVTMGEEDSESVIKLKEYFKTYWSVGMLRLFEDMQKAGIEGANEAVKQLVERGYLELSPTGVLNATKKLLGEDKQDGKKLSNLARL</sequence>
<protein>
    <submittedName>
        <fullName evidence="1">Uncharacterized protein</fullName>
    </submittedName>
</protein>
<accession>A0A7C3ILE7</accession>
<name>A0A7C3ILE7_9CREN</name>
<dbReference type="AlphaFoldDB" id="A0A7C3ILE7"/>
<dbReference type="EMBL" id="DSTX01000005">
    <property type="protein sequence ID" value="HFK20431.1"/>
    <property type="molecule type" value="Genomic_DNA"/>
</dbReference>
<proteinExistence type="predicted"/>
<evidence type="ECO:0000313" key="1">
    <source>
        <dbReference type="EMBL" id="HFK20431.1"/>
    </source>
</evidence>